<dbReference type="Pfam" id="PF01163">
    <property type="entry name" value="RIO1"/>
    <property type="match status" value="1"/>
</dbReference>
<evidence type="ECO:0000259" key="9">
    <source>
        <dbReference type="Pfam" id="PF01163"/>
    </source>
</evidence>
<evidence type="ECO:0000256" key="7">
    <source>
        <dbReference type="ARBA" id="ARBA00047899"/>
    </source>
</evidence>
<sequence length="172" mass="19836">MIDFPQMVSIDHPNAGWYFERDFDCIKQYFSKRFHFSVNDNLSLGDIERQNFLDVDVCASGFDKNKKNHKFELAQEIADVDGLDNSEEICDIISISHTFEQLELISDDTLHDSGHACSGIFSKNYIREKVNRKLTKKEHNGKCSEALKNSKKNRINYYSKQTASNLAQDTDL</sequence>
<dbReference type="GO" id="GO:0030490">
    <property type="term" value="P:maturation of SSU-rRNA"/>
    <property type="evidence" value="ECO:0007669"/>
    <property type="project" value="TreeGrafter"/>
</dbReference>
<dbReference type="PANTHER" id="PTHR45852">
    <property type="entry name" value="SER/THR-PROTEIN KINASE RIO2"/>
    <property type="match status" value="1"/>
</dbReference>
<dbReference type="GO" id="GO:0004674">
    <property type="term" value="F:protein serine/threonine kinase activity"/>
    <property type="evidence" value="ECO:0007669"/>
    <property type="project" value="UniProtKB-KW"/>
</dbReference>
<proteinExistence type="predicted"/>
<keyword evidence="3" id="KW-0808">Transferase</keyword>
<evidence type="ECO:0000256" key="4">
    <source>
        <dbReference type="ARBA" id="ARBA00022741"/>
    </source>
</evidence>
<evidence type="ECO:0000256" key="5">
    <source>
        <dbReference type="ARBA" id="ARBA00022777"/>
    </source>
</evidence>
<keyword evidence="5 10" id="KW-0418">Kinase</keyword>
<evidence type="ECO:0000256" key="2">
    <source>
        <dbReference type="ARBA" id="ARBA00022527"/>
    </source>
</evidence>
<protein>
    <recommendedName>
        <fullName evidence="1">non-specific serine/threonine protein kinase</fullName>
        <ecNumber evidence="1">2.7.11.1</ecNumber>
    </recommendedName>
</protein>
<dbReference type="GO" id="GO:0030688">
    <property type="term" value="C:preribosome, small subunit precursor"/>
    <property type="evidence" value="ECO:0007669"/>
    <property type="project" value="TreeGrafter"/>
</dbReference>
<dbReference type="EC" id="2.7.11.1" evidence="1"/>
<keyword evidence="2" id="KW-0723">Serine/threonine-protein kinase</keyword>
<dbReference type="InterPro" id="IPR018934">
    <property type="entry name" value="RIO_dom"/>
</dbReference>
<dbReference type="GO" id="GO:0005829">
    <property type="term" value="C:cytosol"/>
    <property type="evidence" value="ECO:0007669"/>
    <property type="project" value="TreeGrafter"/>
</dbReference>
<evidence type="ECO:0000256" key="1">
    <source>
        <dbReference type="ARBA" id="ARBA00012513"/>
    </source>
</evidence>
<keyword evidence="4" id="KW-0547">Nucleotide-binding</keyword>
<comment type="catalytic activity">
    <reaction evidence="8">
        <text>L-seryl-[protein] + ATP = O-phospho-L-seryl-[protein] + ADP + H(+)</text>
        <dbReference type="Rhea" id="RHEA:17989"/>
        <dbReference type="Rhea" id="RHEA-COMP:9863"/>
        <dbReference type="Rhea" id="RHEA-COMP:11604"/>
        <dbReference type="ChEBI" id="CHEBI:15378"/>
        <dbReference type="ChEBI" id="CHEBI:29999"/>
        <dbReference type="ChEBI" id="CHEBI:30616"/>
        <dbReference type="ChEBI" id="CHEBI:83421"/>
        <dbReference type="ChEBI" id="CHEBI:456216"/>
        <dbReference type="EC" id="2.7.11.1"/>
    </reaction>
</comment>
<keyword evidence="6" id="KW-0067">ATP-binding</keyword>
<dbReference type="GO" id="GO:0005524">
    <property type="term" value="F:ATP binding"/>
    <property type="evidence" value="ECO:0007669"/>
    <property type="project" value="UniProtKB-KW"/>
</dbReference>
<dbReference type="EMBL" id="GHBP01006850">
    <property type="protein sequence ID" value="NDJ94154.1"/>
    <property type="molecule type" value="Transcribed_RNA"/>
</dbReference>
<evidence type="ECO:0000256" key="6">
    <source>
        <dbReference type="ARBA" id="ARBA00022840"/>
    </source>
</evidence>
<evidence type="ECO:0000256" key="8">
    <source>
        <dbReference type="ARBA" id="ARBA00048679"/>
    </source>
</evidence>
<evidence type="ECO:0000313" key="10">
    <source>
        <dbReference type="EMBL" id="NDJ94154.1"/>
    </source>
</evidence>
<accession>A0A6G3MJJ6</accession>
<dbReference type="PANTHER" id="PTHR45852:SF1">
    <property type="entry name" value="SERINE_THREONINE-PROTEIN KINASE RIO2"/>
    <property type="match status" value="1"/>
</dbReference>
<feature type="domain" description="RIO-type" evidence="9">
    <location>
        <begin position="1"/>
        <end position="37"/>
    </location>
</feature>
<evidence type="ECO:0000256" key="3">
    <source>
        <dbReference type="ARBA" id="ARBA00022679"/>
    </source>
</evidence>
<dbReference type="AlphaFoldDB" id="A0A6G3MJJ6"/>
<comment type="catalytic activity">
    <reaction evidence="7">
        <text>L-threonyl-[protein] + ATP = O-phospho-L-threonyl-[protein] + ADP + H(+)</text>
        <dbReference type="Rhea" id="RHEA:46608"/>
        <dbReference type="Rhea" id="RHEA-COMP:11060"/>
        <dbReference type="Rhea" id="RHEA-COMP:11605"/>
        <dbReference type="ChEBI" id="CHEBI:15378"/>
        <dbReference type="ChEBI" id="CHEBI:30013"/>
        <dbReference type="ChEBI" id="CHEBI:30616"/>
        <dbReference type="ChEBI" id="CHEBI:61977"/>
        <dbReference type="ChEBI" id="CHEBI:456216"/>
        <dbReference type="EC" id="2.7.11.1"/>
    </reaction>
</comment>
<dbReference type="Gene3D" id="1.10.510.10">
    <property type="entry name" value="Transferase(Phosphotransferase) domain 1"/>
    <property type="match status" value="1"/>
</dbReference>
<organism evidence="10">
    <name type="scientific">Henneguya salminicola</name>
    <name type="common">Myxosporean</name>
    <dbReference type="NCBI Taxonomy" id="69463"/>
    <lineage>
        <taxon>Eukaryota</taxon>
        <taxon>Metazoa</taxon>
        <taxon>Cnidaria</taxon>
        <taxon>Myxozoa</taxon>
        <taxon>Myxosporea</taxon>
        <taxon>Bivalvulida</taxon>
        <taxon>Platysporina</taxon>
        <taxon>Myxobolidae</taxon>
        <taxon>Henneguya</taxon>
    </lineage>
</organism>
<name>A0A6G3MJJ6_HENSL</name>
<reference evidence="10" key="1">
    <citation type="submission" date="2018-11" db="EMBL/GenBank/DDBJ databases">
        <title>Henneguya salminicola genome and transcriptome.</title>
        <authorList>
            <person name="Yahalomi D."/>
            <person name="Atkinson S.D."/>
            <person name="Neuhof M."/>
            <person name="Chang E.S."/>
            <person name="Philippe H."/>
            <person name="Cartwright P."/>
            <person name="Bartholomew J.L."/>
            <person name="Huchon D."/>
        </authorList>
    </citation>
    <scope>NUCLEOTIDE SEQUENCE</scope>
    <source>
        <strain evidence="10">Hz1</strain>
        <tissue evidence="10">Whole</tissue>
    </source>
</reference>